<accession>A0A8T0GS96</accession>
<dbReference type="SMART" id="SM00256">
    <property type="entry name" value="FBOX"/>
    <property type="match status" value="1"/>
</dbReference>
<dbReference type="Proteomes" id="UP000822688">
    <property type="component" value="Chromosome 9"/>
</dbReference>
<dbReference type="EMBL" id="CM026430">
    <property type="protein sequence ID" value="KAG0561850.1"/>
    <property type="molecule type" value="Genomic_DNA"/>
</dbReference>
<proteinExistence type="predicted"/>
<evidence type="ECO:0000259" key="1">
    <source>
        <dbReference type="PROSITE" id="PS50181"/>
    </source>
</evidence>
<dbReference type="CDD" id="cd22157">
    <property type="entry name" value="F-box_AtFBW1-like"/>
    <property type="match status" value="1"/>
</dbReference>
<dbReference type="InterPro" id="IPR050796">
    <property type="entry name" value="SCF_F-box_component"/>
</dbReference>
<gene>
    <name evidence="2" type="ORF">KC19_9G097400</name>
</gene>
<dbReference type="InterPro" id="IPR001810">
    <property type="entry name" value="F-box_dom"/>
</dbReference>
<evidence type="ECO:0000313" key="2">
    <source>
        <dbReference type="EMBL" id="KAG0561850.1"/>
    </source>
</evidence>
<dbReference type="OrthoDB" id="3219396at2759"/>
<organism evidence="2 3">
    <name type="scientific">Ceratodon purpureus</name>
    <name type="common">Fire moss</name>
    <name type="synonym">Dicranum purpureum</name>
    <dbReference type="NCBI Taxonomy" id="3225"/>
    <lineage>
        <taxon>Eukaryota</taxon>
        <taxon>Viridiplantae</taxon>
        <taxon>Streptophyta</taxon>
        <taxon>Embryophyta</taxon>
        <taxon>Bryophyta</taxon>
        <taxon>Bryophytina</taxon>
        <taxon>Bryopsida</taxon>
        <taxon>Dicranidae</taxon>
        <taxon>Pseudoditrichales</taxon>
        <taxon>Ditrichaceae</taxon>
        <taxon>Ceratodon</taxon>
    </lineage>
</organism>
<protein>
    <recommendedName>
        <fullName evidence="1">F-box domain-containing protein</fullName>
    </recommendedName>
</protein>
<feature type="domain" description="F-box" evidence="1">
    <location>
        <begin position="11"/>
        <end position="56"/>
    </location>
</feature>
<dbReference type="PROSITE" id="PS50181">
    <property type="entry name" value="FBOX"/>
    <property type="match status" value="1"/>
</dbReference>
<dbReference type="SUPFAM" id="SSF117281">
    <property type="entry name" value="Kelch motif"/>
    <property type="match status" value="1"/>
</dbReference>
<dbReference type="InterPro" id="IPR015915">
    <property type="entry name" value="Kelch-typ_b-propeller"/>
</dbReference>
<comment type="caution">
    <text evidence="2">The sequence shown here is derived from an EMBL/GenBank/DDBJ whole genome shotgun (WGS) entry which is preliminary data.</text>
</comment>
<dbReference type="Pfam" id="PF00646">
    <property type="entry name" value="F-box"/>
    <property type="match status" value="1"/>
</dbReference>
<reference evidence="2" key="1">
    <citation type="submission" date="2020-06" db="EMBL/GenBank/DDBJ databases">
        <title>WGS assembly of Ceratodon purpureus strain R40.</title>
        <authorList>
            <person name="Carey S.B."/>
            <person name="Jenkins J."/>
            <person name="Shu S."/>
            <person name="Lovell J.T."/>
            <person name="Sreedasyam A."/>
            <person name="Maumus F."/>
            <person name="Tiley G.P."/>
            <person name="Fernandez-Pozo N."/>
            <person name="Barry K."/>
            <person name="Chen C."/>
            <person name="Wang M."/>
            <person name="Lipzen A."/>
            <person name="Daum C."/>
            <person name="Saski C.A."/>
            <person name="Payton A.C."/>
            <person name="Mcbreen J.C."/>
            <person name="Conrad R.E."/>
            <person name="Kollar L.M."/>
            <person name="Olsson S."/>
            <person name="Huttunen S."/>
            <person name="Landis J.B."/>
            <person name="Wickett N.J."/>
            <person name="Johnson M.G."/>
            <person name="Rensing S.A."/>
            <person name="Grimwood J."/>
            <person name="Schmutz J."/>
            <person name="Mcdaniel S.F."/>
        </authorList>
    </citation>
    <scope>NUCLEOTIDE SEQUENCE</scope>
    <source>
        <strain evidence="2">R40</strain>
    </source>
</reference>
<dbReference type="PANTHER" id="PTHR31672:SF2">
    <property type="entry name" value="F-BOX DOMAIN-CONTAINING PROTEIN"/>
    <property type="match status" value="1"/>
</dbReference>
<keyword evidence="3" id="KW-1185">Reference proteome</keyword>
<evidence type="ECO:0000313" key="3">
    <source>
        <dbReference type="Proteomes" id="UP000822688"/>
    </source>
</evidence>
<name>A0A8T0GS96_CERPU</name>
<dbReference type="Gene3D" id="2.120.10.80">
    <property type="entry name" value="Kelch-type beta propeller"/>
    <property type="match status" value="1"/>
</dbReference>
<sequence>MKRGGSMELDATIWSGLPFEMVERVLSSLPVPDLCRYCSVCKTWNRLIRSPKFGALRAQSSAKRDASFIAMRCVLGQSEGTHEGWCFLDLEARRWYTVKDDHPKLPKPLLGCSVAVMDGGLVCRYLKPLTIGYQPVVPFNDTNAMRFSIIVYNPISKTLKELPSVPGHLKSTSYPELNLVVDNVSQRFRIFLINQHVCASLAASLKIQNDPLMRIFDSATNEWQGSANPFCISSRGVGSVSSTVVFQGFLYALFGTCRGYIEGHCETIEQEIWRYYIGENVWEKVNVDIAATLCSIMLFVSANRLFRMGWLFDKSRRGDLEQWRLEVYEIKTPGMVLERLFEMSKGNAVDLFGVKSSLRNPEIVASGFGNSILLTCKSSQKIMVLDLESRMWDRLPANPEWTHPGDEYYYNFESYFANPISHMNVFLPSSLWWQEGEGAADEAQVLLLKKATTLSYPEVIVID</sequence>
<dbReference type="PANTHER" id="PTHR31672">
    <property type="entry name" value="BNACNNG10540D PROTEIN"/>
    <property type="match status" value="1"/>
</dbReference>
<dbReference type="InterPro" id="IPR036047">
    <property type="entry name" value="F-box-like_dom_sf"/>
</dbReference>
<dbReference type="SUPFAM" id="SSF81383">
    <property type="entry name" value="F-box domain"/>
    <property type="match status" value="1"/>
</dbReference>
<dbReference type="AlphaFoldDB" id="A0A8T0GS96"/>
<dbReference type="Gene3D" id="1.20.1280.50">
    <property type="match status" value="1"/>
</dbReference>